<gene>
    <name evidence="1" type="ORF">BU25DRAFT_405386</name>
</gene>
<dbReference type="Proteomes" id="UP000799754">
    <property type="component" value="Unassembled WGS sequence"/>
</dbReference>
<organism evidence="1 2">
    <name type="scientific">Macroventuria anomochaeta</name>
    <dbReference type="NCBI Taxonomy" id="301207"/>
    <lineage>
        <taxon>Eukaryota</taxon>
        <taxon>Fungi</taxon>
        <taxon>Dikarya</taxon>
        <taxon>Ascomycota</taxon>
        <taxon>Pezizomycotina</taxon>
        <taxon>Dothideomycetes</taxon>
        <taxon>Pleosporomycetidae</taxon>
        <taxon>Pleosporales</taxon>
        <taxon>Pleosporineae</taxon>
        <taxon>Didymellaceae</taxon>
        <taxon>Macroventuria</taxon>
    </lineage>
</organism>
<evidence type="ECO:0000313" key="1">
    <source>
        <dbReference type="EMBL" id="KAF2633504.1"/>
    </source>
</evidence>
<accession>A0ACB6SJ92</accession>
<reference evidence="1" key="1">
    <citation type="journal article" date="2020" name="Stud. Mycol.">
        <title>101 Dothideomycetes genomes: a test case for predicting lifestyles and emergence of pathogens.</title>
        <authorList>
            <person name="Haridas S."/>
            <person name="Albert R."/>
            <person name="Binder M."/>
            <person name="Bloem J."/>
            <person name="Labutti K."/>
            <person name="Salamov A."/>
            <person name="Andreopoulos B."/>
            <person name="Baker S."/>
            <person name="Barry K."/>
            <person name="Bills G."/>
            <person name="Bluhm B."/>
            <person name="Cannon C."/>
            <person name="Castanera R."/>
            <person name="Culley D."/>
            <person name="Daum C."/>
            <person name="Ezra D."/>
            <person name="Gonzalez J."/>
            <person name="Henrissat B."/>
            <person name="Kuo A."/>
            <person name="Liang C."/>
            <person name="Lipzen A."/>
            <person name="Lutzoni F."/>
            <person name="Magnuson J."/>
            <person name="Mondo S."/>
            <person name="Nolan M."/>
            <person name="Ohm R."/>
            <person name="Pangilinan J."/>
            <person name="Park H.-J."/>
            <person name="Ramirez L."/>
            <person name="Alfaro M."/>
            <person name="Sun H."/>
            <person name="Tritt A."/>
            <person name="Yoshinaga Y."/>
            <person name="Zwiers L.-H."/>
            <person name="Turgeon B."/>
            <person name="Goodwin S."/>
            <person name="Spatafora J."/>
            <person name="Crous P."/>
            <person name="Grigoriev I."/>
        </authorList>
    </citation>
    <scope>NUCLEOTIDE SEQUENCE</scope>
    <source>
        <strain evidence="1">CBS 525.71</strain>
    </source>
</reference>
<comment type="caution">
    <text evidence="1">The sequence shown here is derived from an EMBL/GenBank/DDBJ whole genome shotgun (WGS) entry which is preliminary data.</text>
</comment>
<dbReference type="EMBL" id="MU006701">
    <property type="protein sequence ID" value="KAF2633504.1"/>
    <property type="molecule type" value="Genomic_DNA"/>
</dbReference>
<sequence length="101" mass="10890">MRVIFRVSGRLHDSFLDHLACNEEPVRGVHMFSRQAAPLSPAYPLSSISLQEAPTPTRCCPSCRKPASPCRPTVFRTVTTSTAVPCGYSTSAPASLPSTLD</sequence>
<keyword evidence="2" id="KW-1185">Reference proteome</keyword>
<name>A0ACB6SJ92_9PLEO</name>
<protein>
    <submittedName>
        <fullName evidence="1">Uncharacterized protein</fullName>
    </submittedName>
</protein>
<proteinExistence type="predicted"/>
<evidence type="ECO:0000313" key="2">
    <source>
        <dbReference type="Proteomes" id="UP000799754"/>
    </source>
</evidence>